<dbReference type="Gene3D" id="3.40.50.300">
    <property type="entry name" value="P-loop containing nucleotide triphosphate hydrolases"/>
    <property type="match status" value="1"/>
</dbReference>
<comment type="similarity">
    <text evidence="2">Belongs to the galactose-3-O-sulfotransferase family.</text>
</comment>
<dbReference type="OMA" id="FYSPEAF"/>
<sequence>MPNIQSEAPSLPDTLTDWTGTKGYPAEEQRCLPKMNVLYLKTHKTGSSTLQNIVCRWGERHNLTFALPISGVNIQYPLSRKGLAKSPSGTYNILANHARFEPKAFRQIMTTDAVYITILRHPQRQYESFYNYFHCQAPGVYGISLHKFLKDPHRYLNNALQRKVENPQCVDAVRNPQMYDLGYNSVRRHQRSPAGKATVDEWISVLNKSFHLVLIADFFTESLVALKHTMCWQTDDVVALEVNRRLSSTGQPEPHQASWETDLPMLIERWNEGDVKLYKHFNRTLWTKLDLIGRGLVAREIAAIQKRTYELVNRCLDNIEWLSDTEYRTMTAYQTPLKNIVGSYTLKRKMRNDPLCQRMVLTAPNYLDFLRQKMRRENSL</sequence>
<evidence type="ECO:0000256" key="9">
    <source>
        <dbReference type="ARBA" id="ARBA00023180"/>
    </source>
</evidence>
<keyword evidence="6" id="KW-1133">Transmembrane helix</keyword>
<dbReference type="KEGG" id="aplc:110980321"/>
<keyword evidence="4" id="KW-0812">Transmembrane</keyword>
<dbReference type="Pfam" id="PF06990">
    <property type="entry name" value="Gal-3-0_sulfotr"/>
    <property type="match status" value="1"/>
</dbReference>
<accession>A0A8B7YH72</accession>
<keyword evidence="10" id="KW-1185">Reference proteome</keyword>
<protein>
    <submittedName>
        <fullName evidence="11">Galactosylceramide sulfotransferase-like</fullName>
    </submittedName>
</protein>
<keyword evidence="5" id="KW-0735">Signal-anchor</keyword>
<keyword evidence="3" id="KW-0808">Transferase</keyword>
<keyword evidence="9" id="KW-0325">Glycoprotein</keyword>
<evidence type="ECO:0000256" key="5">
    <source>
        <dbReference type="ARBA" id="ARBA00022968"/>
    </source>
</evidence>
<dbReference type="SUPFAM" id="SSF52540">
    <property type="entry name" value="P-loop containing nucleoside triphosphate hydrolases"/>
    <property type="match status" value="1"/>
</dbReference>
<evidence type="ECO:0000256" key="6">
    <source>
        <dbReference type="ARBA" id="ARBA00022989"/>
    </source>
</evidence>
<dbReference type="PANTHER" id="PTHR14647:SF86">
    <property type="entry name" value="GALACTOSE-3-O-SULFOTRANSFERASE"/>
    <property type="match status" value="1"/>
</dbReference>
<evidence type="ECO:0000256" key="3">
    <source>
        <dbReference type="ARBA" id="ARBA00022679"/>
    </source>
</evidence>
<proteinExistence type="inferred from homology"/>
<dbReference type="GO" id="GO:0009247">
    <property type="term" value="P:glycolipid biosynthetic process"/>
    <property type="evidence" value="ECO:0007669"/>
    <property type="project" value="InterPro"/>
</dbReference>
<reference evidence="11" key="1">
    <citation type="submission" date="2025-08" db="UniProtKB">
        <authorList>
            <consortium name="RefSeq"/>
        </authorList>
    </citation>
    <scope>IDENTIFICATION</scope>
</reference>
<evidence type="ECO:0000256" key="7">
    <source>
        <dbReference type="ARBA" id="ARBA00023034"/>
    </source>
</evidence>
<dbReference type="InterPro" id="IPR027417">
    <property type="entry name" value="P-loop_NTPase"/>
</dbReference>
<evidence type="ECO:0000256" key="4">
    <source>
        <dbReference type="ARBA" id="ARBA00022692"/>
    </source>
</evidence>
<dbReference type="InterPro" id="IPR009729">
    <property type="entry name" value="Gal-3-0_sulfotransfrase"/>
</dbReference>
<comment type="subcellular location">
    <subcellularLocation>
        <location evidence="1">Golgi apparatus membrane</location>
        <topology evidence="1">Single-pass type II membrane protein</topology>
    </subcellularLocation>
</comment>
<dbReference type="PANTHER" id="PTHR14647">
    <property type="entry name" value="GALACTOSE-3-O-SULFOTRANSFERASE"/>
    <property type="match status" value="1"/>
</dbReference>
<keyword evidence="8" id="KW-0472">Membrane</keyword>
<organism evidence="10 11">
    <name type="scientific">Acanthaster planci</name>
    <name type="common">Crown-of-thorns starfish</name>
    <dbReference type="NCBI Taxonomy" id="133434"/>
    <lineage>
        <taxon>Eukaryota</taxon>
        <taxon>Metazoa</taxon>
        <taxon>Echinodermata</taxon>
        <taxon>Eleutherozoa</taxon>
        <taxon>Asterozoa</taxon>
        <taxon>Asteroidea</taxon>
        <taxon>Valvatacea</taxon>
        <taxon>Valvatida</taxon>
        <taxon>Acanthasteridae</taxon>
        <taxon>Acanthaster</taxon>
    </lineage>
</organism>
<evidence type="ECO:0000256" key="2">
    <source>
        <dbReference type="ARBA" id="ARBA00008124"/>
    </source>
</evidence>
<dbReference type="OrthoDB" id="514299at2759"/>
<dbReference type="AlphaFoldDB" id="A0A8B7YH72"/>
<evidence type="ECO:0000313" key="10">
    <source>
        <dbReference type="Proteomes" id="UP000694845"/>
    </source>
</evidence>
<gene>
    <name evidence="11" type="primary">LOC110980321</name>
</gene>
<keyword evidence="7" id="KW-0333">Golgi apparatus</keyword>
<dbReference type="GO" id="GO:0000139">
    <property type="term" value="C:Golgi membrane"/>
    <property type="evidence" value="ECO:0007669"/>
    <property type="project" value="UniProtKB-SubCell"/>
</dbReference>
<dbReference type="GeneID" id="110980321"/>
<evidence type="ECO:0000256" key="1">
    <source>
        <dbReference type="ARBA" id="ARBA00004323"/>
    </source>
</evidence>
<dbReference type="RefSeq" id="XP_022092594.1">
    <property type="nucleotide sequence ID" value="XM_022236902.1"/>
</dbReference>
<evidence type="ECO:0000313" key="11">
    <source>
        <dbReference type="RefSeq" id="XP_022092594.1"/>
    </source>
</evidence>
<evidence type="ECO:0000256" key="8">
    <source>
        <dbReference type="ARBA" id="ARBA00023136"/>
    </source>
</evidence>
<dbReference type="GO" id="GO:0001733">
    <property type="term" value="F:galactosylceramide sulfotransferase activity"/>
    <property type="evidence" value="ECO:0007669"/>
    <property type="project" value="InterPro"/>
</dbReference>
<dbReference type="Proteomes" id="UP000694845">
    <property type="component" value="Unplaced"/>
</dbReference>
<name>A0A8B7YH72_ACAPL</name>